<organism evidence="1 2">
    <name type="scientific">Pseudorhizobium endolithicum</name>
    <dbReference type="NCBI Taxonomy" id="1191678"/>
    <lineage>
        <taxon>Bacteria</taxon>
        <taxon>Pseudomonadati</taxon>
        <taxon>Pseudomonadota</taxon>
        <taxon>Alphaproteobacteria</taxon>
        <taxon>Hyphomicrobiales</taxon>
        <taxon>Rhizobiaceae</taxon>
        <taxon>Rhizobium/Agrobacterium group</taxon>
        <taxon>Pseudorhizobium</taxon>
    </lineage>
</organism>
<keyword evidence="2" id="KW-1185">Reference proteome</keyword>
<proteinExistence type="predicted"/>
<protein>
    <recommendedName>
        <fullName evidence="3">Antitoxin VbhA domain-containing protein</fullName>
    </recommendedName>
</protein>
<reference evidence="1 2" key="1">
    <citation type="submission" date="2020-11" db="EMBL/GenBank/DDBJ databases">
        <authorList>
            <person name="Lassalle F."/>
        </authorList>
    </citation>
    <scope>NUCLEOTIDE SEQUENCE [LARGE SCALE GENOMIC DNA]</scope>
    <source>
        <strain evidence="1 2">JC140</strain>
    </source>
</reference>
<name>A0ABM8PLD0_9HYPH</name>
<dbReference type="EMBL" id="CABFWF030000011">
    <property type="protein sequence ID" value="CAD7036294.1"/>
    <property type="molecule type" value="Genomic_DNA"/>
</dbReference>
<accession>A0ABM8PLD0</accession>
<evidence type="ECO:0000313" key="2">
    <source>
        <dbReference type="Proteomes" id="UP000606921"/>
    </source>
</evidence>
<sequence>MTPEKRRELFERVVGRAAKMGYPFESSPAFLAHVDDWIQGKITPPELRRQYVLFLKQRAAGAHEQAGLEVQGSSGSDK</sequence>
<dbReference type="Proteomes" id="UP000606921">
    <property type="component" value="Unassembled WGS sequence"/>
</dbReference>
<evidence type="ECO:0008006" key="3">
    <source>
        <dbReference type="Google" id="ProtNLM"/>
    </source>
</evidence>
<dbReference type="InterPro" id="IPR033788">
    <property type="entry name" value="VbhA-like"/>
</dbReference>
<dbReference type="CDD" id="cd11586">
    <property type="entry name" value="VbhA_like"/>
    <property type="match status" value="1"/>
</dbReference>
<gene>
    <name evidence="1" type="ORF">REJC140_03517</name>
</gene>
<comment type="caution">
    <text evidence="1">The sequence shown here is derived from an EMBL/GenBank/DDBJ whole genome shotgun (WGS) entry which is preliminary data.</text>
</comment>
<evidence type="ECO:0000313" key="1">
    <source>
        <dbReference type="EMBL" id="CAD7036294.1"/>
    </source>
</evidence>